<dbReference type="InParanoid" id="A0A0C3G540"/>
<feature type="domain" description="CBS" evidence="1">
    <location>
        <begin position="28"/>
        <end position="76"/>
    </location>
</feature>
<dbReference type="PANTHER" id="PTHR42115">
    <property type="entry name" value="BETA-SYNTHASE (BETA-THIONASE), PUTATIVE (AFU_ORTHOLOGUE AFUA_3G08420)-RELATED"/>
    <property type="match status" value="1"/>
</dbReference>
<sequence>MAAASVMQTRTFFPLGMAPADKYRGAVVEDLQLPPAFSLPRDEPIAAAIELAHDRDFSHIPVLTGDRRPLGYIDVAALKEKWEAGKAKPDDKVSQYMIKFKREVSQPYTLITPATPLADLELFLQNNIFALVTDSSRKFVLAVATSQDLENFVSRRGF</sequence>
<dbReference type="OrthoDB" id="2536440at2759"/>
<dbReference type="InterPro" id="IPR046342">
    <property type="entry name" value="CBS_dom_sf"/>
</dbReference>
<dbReference type="PANTHER" id="PTHR42115:SF1">
    <property type="entry name" value="BETA-SYNTHASE (BETA-THIONASE), PUTATIVE (AFU_ORTHOLOGUE AFUA_3G08420)-RELATED"/>
    <property type="match status" value="1"/>
</dbReference>
<evidence type="ECO:0000313" key="3">
    <source>
        <dbReference type="Proteomes" id="UP000054166"/>
    </source>
</evidence>
<dbReference type="EMBL" id="KN832984">
    <property type="protein sequence ID" value="KIM85751.1"/>
    <property type="molecule type" value="Genomic_DNA"/>
</dbReference>
<protein>
    <recommendedName>
        <fullName evidence="1">CBS domain-containing protein</fullName>
    </recommendedName>
</protein>
<reference evidence="3" key="2">
    <citation type="submission" date="2015-01" db="EMBL/GenBank/DDBJ databases">
        <title>Evolutionary Origins and Diversification of the Mycorrhizal Mutualists.</title>
        <authorList>
            <consortium name="DOE Joint Genome Institute"/>
            <consortium name="Mycorrhizal Genomics Consortium"/>
            <person name="Kohler A."/>
            <person name="Kuo A."/>
            <person name="Nagy L.G."/>
            <person name="Floudas D."/>
            <person name="Copeland A."/>
            <person name="Barry K.W."/>
            <person name="Cichocki N."/>
            <person name="Veneault-Fourrey C."/>
            <person name="LaButti K."/>
            <person name="Lindquist E.A."/>
            <person name="Lipzen A."/>
            <person name="Lundell T."/>
            <person name="Morin E."/>
            <person name="Murat C."/>
            <person name="Riley R."/>
            <person name="Ohm R."/>
            <person name="Sun H."/>
            <person name="Tunlid A."/>
            <person name="Henrissat B."/>
            <person name="Grigoriev I.V."/>
            <person name="Hibbett D.S."/>
            <person name="Martin F."/>
        </authorList>
    </citation>
    <scope>NUCLEOTIDE SEQUENCE [LARGE SCALE GENOMIC DNA]</scope>
    <source>
        <strain evidence="3">F 1598</strain>
    </source>
</reference>
<dbReference type="STRING" id="765440.A0A0C3G540"/>
<dbReference type="InterPro" id="IPR000644">
    <property type="entry name" value="CBS_dom"/>
</dbReference>
<dbReference type="Proteomes" id="UP000054166">
    <property type="component" value="Unassembled WGS sequence"/>
</dbReference>
<proteinExistence type="predicted"/>
<evidence type="ECO:0000259" key="1">
    <source>
        <dbReference type="Pfam" id="PF00571"/>
    </source>
</evidence>
<name>A0A0C3G540_PILCF</name>
<dbReference type="SUPFAM" id="SSF54631">
    <property type="entry name" value="CBS-domain pair"/>
    <property type="match status" value="1"/>
</dbReference>
<dbReference type="Pfam" id="PF00571">
    <property type="entry name" value="CBS"/>
    <property type="match status" value="1"/>
</dbReference>
<gene>
    <name evidence="2" type="ORF">PILCRDRAFT_816956</name>
</gene>
<organism evidence="2 3">
    <name type="scientific">Piloderma croceum (strain F 1598)</name>
    <dbReference type="NCBI Taxonomy" id="765440"/>
    <lineage>
        <taxon>Eukaryota</taxon>
        <taxon>Fungi</taxon>
        <taxon>Dikarya</taxon>
        <taxon>Basidiomycota</taxon>
        <taxon>Agaricomycotina</taxon>
        <taxon>Agaricomycetes</taxon>
        <taxon>Agaricomycetidae</taxon>
        <taxon>Atheliales</taxon>
        <taxon>Atheliaceae</taxon>
        <taxon>Piloderma</taxon>
    </lineage>
</organism>
<dbReference type="HOGENOM" id="CLU_105491_0_0_1"/>
<dbReference type="Gene3D" id="3.10.580.10">
    <property type="entry name" value="CBS-domain"/>
    <property type="match status" value="1"/>
</dbReference>
<accession>A0A0C3G540</accession>
<evidence type="ECO:0000313" key="2">
    <source>
        <dbReference type="EMBL" id="KIM85751.1"/>
    </source>
</evidence>
<reference evidence="2 3" key="1">
    <citation type="submission" date="2014-04" db="EMBL/GenBank/DDBJ databases">
        <authorList>
            <consortium name="DOE Joint Genome Institute"/>
            <person name="Kuo A."/>
            <person name="Tarkka M."/>
            <person name="Buscot F."/>
            <person name="Kohler A."/>
            <person name="Nagy L.G."/>
            <person name="Floudas D."/>
            <person name="Copeland A."/>
            <person name="Barry K.W."/>
            <person name="Cichocki N."/>
            <person name="Veneault-Fourrey C."/>
            <person name="LaButti K."/>
            <person name="Lindquist E.A."/>
            <person name="Lipzen A."/>
            <person name="Lundell T."/>
            <person name="Morin E."/>
            <person name="Murat C."/>
            <person name="Sun H."/>
            <person name="Tunlid A."/>
            <person name="Henrissat B."/>
            <person name="Grigoriev I.V."/>
            <person name="Hibbett D.S."/>
            <person name="Martin F."/>
            <person name="Nordberg H.P."/>
            <person name="Cantor M.N."/>
            <person name="Hua S.X."/>
        </authorList>
    </citation>
    <scope>NUCLEOTIDE SEQUENCE [LARGE SCALE GENOMIC DNA]</scope>
    <source>
        <strain evidence="2 3">F 1598</strain>
    </source>
</reference>
<dbReference type="AlphaFoldDB" id="A0A0C3G540"/>
<keyword evidence="3" id="KW-1185">Reference proteome</keyword>